<keyword evidence="2" id="KW-0539">Nucleus</keyword>
<dbReference type="GO" id="GO:0005634">
    <property type="term" value="C:nucleus"/>
    <property type="evidence" value="ECO:0007669"/>
    <property type="project" value="UniProtKB-SubCell"/>
</dbReference>
<accession>A0A369JNS1</accession>
<feature type="region of interest" description="Disordered" evidence="3">
    <location>
        <begin position="217"/>
        <end position="485"/>
    </location>
</feature>
<evidence type="ECO:0000256" key="2">
    <source>
        <dbReference type="ARBA" id="ARBA00023242"/>
    </source>
</evidence>
<proteinExistence type="predicted"/>
<gene>
    <name evidence="5" type="primary">IK</name>
    <name evidence="5" type="ORF">Hypma_009005</name>
</gene>
<feature type="compositionally biased region" description="Basic and acidic residues" evidence="3">
    <location>
        <begin position="252"/>
        <end position="261"/>
    </location>
</feature>
<feature type="compositionally biased region" description="Acidic residues" evidence="3">
    <location>
        <begin position="390"/>
        <end position="399"/>
    </location>
</feature>
<dbReference type="AlphaFoldDB" id="A0A369JNS1"/>
<dbReference type="Pfam" id="PF07808">
    <property type="entry name" value="RED_N"/>
    <property type="match status" value="1"/>
</dbReference>
<name>A0A369JNS1_HYPMA</name>
<feature type="compositionally biased region" description="Basic and acidic residues" evidence="3">
    <location>
        <begin position="455"/>
        <end position="485"/>
    </location>
</feature>
<feature type="compositionally biased region" description="Basic and acidic residues" evidence="3">
    <location>
        <begin position="324"/>
        <end position="337"/>
    </location>
</feature>
<dbReference type="PANTHER" id="PTHR12765">
    <property type="entry name" value="RED PROTEIN IK FACTOR CYTOKINE IK"/>
    <property type="match status" value="1"/>
</dbReference>
<evidence type="ECO:0000313" key="5">
    <source>
        <dbReference type="EMBL" id="RDB23518.1"/>
    </source>
</evidence>
<reference evidence="5" key="1">
    <citation type="submission" date="2018-04" db="EMBL/GenBank/DDBJ databases">
        <title>Whole genome sequencing of Hypsizygus marmoreus.</title>
        <authorList>
            <person name="Choi I.-G."/>
            <person name="Min B."/>
            <person name="Kim J.-G."/>
            <person name="Kim S."/>
            <person name="Oh Y.-L."/>
            <person name="Kong W.-S."/>
            <person name="Park H."/>
            <person name="Jeong J."/>
            <person name="Song E.-S."/>
        </authorList>
    </citation>
    <scope>NUCLEOTIDE SEQUENCE [LARGE SCALE GENOMIC DNA]</scope>
    <source>
        <strain evidence="5">51987-8</strain>
    </source>
</reference>
<feature type="compositionally biased region" description="Polar residues" evidence="3">
    <location>
        <begin position="147"/>
        <end position="158"/>
    </location>
</feature>
<feature type="compositionally biased region" description="Gly residues" evidence="3">
    <location>
        <begin position="439"/>
        <end position="454"/>
    </location>
</feature>
<feature type="compositionally biased region" description="Basic and acidic residues" evidence="3">
    <location>
        <begin position="165"/>
        <end position="178"/>
    </location>
</feature>
<protein>
    <submittedName>
        <fullName evidence="5">Protein Red</fullName>
    </submittedName>
</protein>
<evidence type="ECO:0000313" key="6">
    <source>
        <dbReference type="Proteomes" id="UP000076154"/>
    </source>
</evidence>
<dbReference type="InterPro" id="IPR039896">
    <property type="entry name" value="Red-like"/>
</dbReference>
<feature type="region of interest" description="Disordered" evidence="3">
    <location>
        <begin position="1"/>
        <end position="71"/>
    </location>
</feature>
<comment type="subcellular location">
    <subcellularLocation>
        <location evidence="1">Nucleus</location>
    </subcellularLocation>
</comment>
<dbReference type="EMBL" id="LUEZ02000046">
    <property type="protein sequence ID" value="RDB23518.1"/>
    <property type="molecule type" value="Genomic_DNA"/>
</dbReference>
<organism evidence="5 6">
    <name type="scientific">Hypsizygus marmoreus</name>
    <name type="common">White beech mushroom</name>
    <name type="synonym">Agaricus marmoreus</name>
    <dbReference type="NCBI Taxonomy" id="39966"/>
    <lineage>
        <taxon>Eukaryota</taxon>
        <taxon>Fungi</taxon>
        <taxon>Dikarya</taxon>
        <taxon>Basidiomycota</taxon>
        <taxon>Agaricomycotina</taxon>
        <taxon>Agaricomycetes</taxon>
        <taxon>Agaricomycetidae</taxon>
        <taxon>Agaricales</taxon>
        <taxon>Tricholomatineae</taxon>
        <taxon>Lyophyllaceae</taxon>
        <taxon>Hypsizygus</taxon>
    </lineage>
</organism>
<evidence type="ECO:0000256" key="3">
    <source>
        <dbReference type="SAM" id="MobiDB-lite"/>
    </source>
</evidence>
<keyword evidence="6" id="KW-1185">Reference proteome</keyword>
<feature type="compositionally biased region" description="Basic and acidic residues" evidence="3">
    <location>
        <begin position="54"/>
        <end position="69"/>
    </location>
</feature>
<evidence type="ECO:0000256" key="1">
    <source>
        <dbReference type="ARBA" id="ARBA00004123"/>
    </source>
</evidence>
<evidence type="ECO:0000259" key="4">
    <source>
        <dbReference type="Pfam" id="PF07808"/>
    </source>
</evidence>
<dbReference type="OrthoDB" id="3366823at2759"/>
<comment type="caution">
    <text evidence="5">The sequence shown here is derived from an EMBL/GenBank/DDBJ whole genome shotgun (WGS) entry which is preliminary data.</text>
</comment>
<dbReference type="Proteomes" id="UP000076154">
    <property type="component" value="Unassembled WGS sequence"/>
</dbReference>
<dbReference type="InParanoid" id="A0A369JNS1"/>
<dbReference type="STRING" id="39966.A0A369JNS1"/>
<sequence>MDQDSFRQLLQTPHPSTSTSTSRGSLLASGWTKSKTRKVIDPTQPAFKPRKVKKPSDSQYRDRAAERRVGGGSDYAEVEAVLEDFEKRNAGEDKSVLDQQRRYLGGDSDHSILVKGLDIALLEQNRARAAATSTEDDDELEQAFQEVASSSKQPQAISSVPKKRTREDLIRELKEKRAQNGVSINGIANGANESQQQKPAEYEARLLEEAKKKGKFKPIGFKPIGASEEATKKKKVKEGKKDGERKKKKRKVETVEKDGETTARVNANKKDTTTGETLVSHAPAALAKQPEPQSEPFPDDFDIFADAGEYEGLQVSDSEVEDEERPRQRSKSPKDEEQPSTVPRRWIDTGDEPESQPQHDTKELLSSVLKTHAPPASDVPVKHRGKGEGVEEAGEEGEIEQQPTRLEPLESSALPSIKDFLAMEGAAGGGKRRKRGGKKGGASAGAGEGGGGGEGEAKKKSMEAKVERDYKRLKSYTDKKAGASK</sequence>
<dbReference type="InterPro" id="IPR012916">
    <property type="entry name" value="RED_N"/>
</dbReference>
<feature type="compositionally biased region" description="Low complexity" evidence="3">
    <location>
        <begin position="9"/>
        <end position="29"/>
    </location>
</feature>
<feature type="region of interest" description="Disordered" evidence="3">
    <location>
        <begin position="130"/>
        <end position="203"/>
    </location>
</feature>
<feature type="domain" description="RED-like N-terminal" evidence="4">
    <location>
        <begin position="51"/>
        <end position="161"/>
    </location>
</feature>